<dbReference type="AlphaFoldDB" id="A0A1I9GBR5"/>
<accession>A0A1I9GBR5</accession>
<proteinExistence type="predicted"/>
<name>A0A1I9GBR5_BRUMA</name>
<organism evidence="1">
    <name type="scientific">Brugia malayi</name>
    <name type="common">Filarial nematode worm</name>
    <dbReference type="NCBI Taxonomy" id="6279"/>
    <lineage>
        <taxon>Eukaryota</taxon>
        <taxon>Metazoa</taxon>
        <taxon>Ecdysozoa</taxon>
        <taxon>Nematoda</taxon>
        <taxon>Chromadorea</taxon>
        <taxon>Rhabditida</taxon>
        <taxon>Spirurina</taxon>
        <taxon>Spiruromorpha</taxon>
        <taxon>Filarioidea</taxon>
        <taxon>Onchocercidae</taxon>
        <taxon>Brugia</taxon>
    </lineage>
</organism>
<evidence type="ECO:0000313" key="1">
    <source>
        <dbReference type="EMBL" id="CDQ08396.1"/>
    </source>
</evidence>
<dbReference type="EMBL" id="LN864294">
    <property type="protein sequence ID" value="CDQ08396.1"/>
    <property type="molecule type" value="Genomic_DNA"/>
</dbReference>
<protein>
    <submittedName>
        <fullName evidence="1">Bm12741</fullName>
    </submittedName>
</protein>
<reference evidence="1" key="2">
    <citation type="submission" date="2012-12" db="EMBL/GenBank/DDBJ databases">
        <authorList>
            <consortium name="WormBase Consortium"/>
            <person name="Ghedin E."/>
            <person name="Paulini M."/>
        </authorList>
    </citation>
    <scope>NUCLEOTIDE SEQUENCE</scope>
    <source>
        <strain evidence="1">FR3</strain>
    </source>
</reference>
<gene>
    <name evidence="1" type="primary">Bm12741</name>
    <name evidence="1" type="ORF">BM_Bm12741</name>
</gene>
<reference evidence="1" key="1">
    <citation type="journal article" date="2007" name="Science">
        <title>Draft genome of the filarial nematode parasite Brugia malayi.</title>
        <authorList>
            <person name="Ghedin E."/>
            <person name="Wang S."/>
            <person name="Spiro D."/>
            <person name="Caler E."/>
            <person name="Zhao Q."/>
            <person name="Crabtree J."/>
            <person name="Allen J.E."/>
            <person name="Delcher A.L."/>
            <person name="Guiliano D.B."/>
            <person name="Miranda-Saavedra D."/>
            <person name="Angiuoli S.V."/>
            <person name="Creasy T."/>
            <person name="Amedeo P."/>
            <person name="Haas B."/>
            <person name="El-Sayed N.M."/>
            <person name="Wortman J.R."/>
            <person name="Feldblyum T."/>
            <person name="Tallon L."/>
            <person name="Schatz M."/>
            <person name="Shumway M."/>
            <person name="Koo H."/>
            <person name="Salzberg S.L."/>
            <person name="Schobel S."/>
            <person name="Pertea M."/>
            <person name="Pop M."/>
            <person name="White O."/>
            <person name="Barton G.J."/>
            <person name="Carlow C.K."/>
            <person name="Crawford M.J."/>
            <person name="Daub J."/>
            <person name="Dimmic M.W."/>
            <person name="Estes C.F."/>
            <person name="Foster J.M."/>
            <person name="Ganatra M."/>
            <person name="Gregory W.F."/>
            <person name="Johnson N.M."/>
            <person name="Jin J."/>
            <person name="Komuniecki R."/>
            <person name="Korf I."/>
            <person name="Kumar S."/>
            <person name="Laney S."/>
            <person name="Li B.W."/>
            <person name="Li W."/>
            <person name="Lindblom T.H."/>
            <person name="Lustigman S."/>
            <person name="Ma D."/>
            <person name="Maina C.V."/>
            <person name="Martin D.M."/>
            <person name="McCarter J.P."/>
            <person name="McReynolds L."/>
            <person name="Mitreva M."/>
            <person name="Nutman T.B."/>
            <person name="Parkinson J."/>
            <person name="Peregrin-Alvarez J.M."/>
            <person name="Poole C."/>
            <person name="Ren Q."/>
            <person name="Saunders L."/>
            <person name="Sluder A.E."/>
            <person name="Smith K."/>
            <person name="Stanke M."/>
            <person name="Unnasch T.R."/>
            <person name="Ware J."/>
            <person name="Wei A.D."/>
            <person name="Weil G."/>
            <person name="Williams D.J."/>
            <person name="Zhang Y."/>
            <person name="Williams S.A."/>
            <person name="Fraser-Liggett C."/>
            <person name="Slatko B."/>
            <person name="Blaxter M.L."/>
            <person name="Scott A.L."/>
        </authorList>
    </citation>
    <scope>NUCLEOTIDE SEQUENCE</scope>
    <source>
        <strain evidence="1">FR3</strain>
    </source>
</reference>
<sequence>MQNSVPCADGLSDLSISSVAAENPSLTFSSHSLPGFLPPSEFALGCRALTQIDMAGEDCELEEILQILEHSRQSWRARVTTGRWDPAEAEDKLSSAP</sequence>